<dbReference type="InterPro" id="IPR000719">
    <property type="entry name" value="Prot_kinase_dom"/>
</dbReference>
<keyword evidence="10" id="KW-0418">Kinase</keyword>
<evidence type="ECO:0000313" key="18">
    <source>
        <dbReference type="EMBL" id="KAF5815283.1"/>
    </source>
</evidence>
<feature type="domain" description="Protein kinase" evidence="17">
    <location>
        <begin position="23"/>
        <end position="300"/>
    </location>
</feature>
<feature type="domain" description="Protein kinase" evidence="17">
    <location>
        <begin position="343"/>
        <end position="617"/>
    </location>
</feature>
<evidence type="ECO:0000256" key="9">
    <source>
        <dbReference type="ARBA" id="ARBA00022741"/>
    </source>
</evidence>
<comment type="subcellular location">
    <subcellularLocation>
        <location evidence="1">Cell membrane</location>
        <topology evidence="1">Single-pass type I membrane protein</topology>
    </subcellularLocation>
</comment>
<dbReference type="EMBL" id="MNCJ02000318">
    <property type="protein sequence ID" value="KAF5815283.1"/>
    <property type="molecule type" value="Genomic_DNA"/>
</dbReference>
<dbReference type="Pfam" id="PF00069">
    <property type="entry name" value="Pkinase"/>
    <property type="match status" value="1"/>
</dbReference>
<evidence type="ECO:0000256" key="12">
    <source>
        <dbReference type="ARBA" id="ARBA00022989"/>
    </source>
</evidence>
<dbReference type="InterPro" id="IPR045272">
    <property type="entry name" value="ANXUR1/2-like"/>
</dbReference>
<keyword evidence="4" id="KW-1003">Cell membrane</keyword>
<keyword evidence="14" id="KW-0675">Receptor</keyword>
<dbReference type="Pfam" id="PF07714">
    <property type="entry name" value="PK_Tyr_Ser-Thr"/>
    <property type="match status" value="1"/>
</dbReference>
<keyword evidence="9 16" id="KW-0547">Nucleotide-binding</keyword>
<feature type="binding site" evidence="16">
    <location>
        <position position="54"/>
    </location>
    <ligand>
        <name>ATP</name>
        <dbReference type="ChEBI" id="CHEBI:30616"/>
    </ligand>
</feature>
<keyword evidence="5" id="KW-0723">Serine/threonine-protein kinase</keyword>
<dbReference type="PROSITE" id="PS00108">
    <property type="entry name" value="PROTEIN_KINASE_ST"/>
    <property type="match status" value="2"/>
</dbReference>
<evidence type="ECO:0000256" key="2">
    <source>
        <dbReference type="ARBA" id="ARBA00008536"/>
    </source>
</evidence>
<dbReference type="FunFam" id="1.10.510.10:FF:000240">
    <property type="entry name" value="Lectin-domain containing receptor kinase A4.3"/>
    <property type="match status" value="1"/>
</dbReference>
<gene>
    <name evidence="18" type="ORF">HanXRQr2_Chr03g0121341</name>
</gene>
<keyword evidence="15" id="KW-0325">Glycoprotein</keyword>
<dbReference type="InterPro" id="IPR008271">
    <property type="entry name" value="Ser/Thr_kinase_AS"/>
</dbReference>
<keyword evidence="12" id="KW-1133">Transmembrane helix</keyword>
<comment type="similarity">
    <text evidence="2">In the N-terminal section; belongs to the leguminous lectin family.</text>
</comment>
<dbReference type="InterPro" id="IPR001245">
    <property type="entry name" value="Ser-Thr/Tyr_kinase_cat_dom"/>
</dbReference>
<dbReference type="PANTHER" id="PTHR27003:SF448">
    <property type="entry name" value="PROTEIN KINASE DOMAIN-CONTAINING PROTEIN"/>
    <property type="match status" value="1"/>
</dbReference>
<keyword evidence="19" id="KW-1185">Reference proteome</keyword>
<evidence type="ECO:0000256" key="1">
    <source>
        <dbReference type="ARBA" id="ARBA00004251"/>
    </source>
</evidence>
<accession>A0A9K3JHI3</accession>
<dbReference type="PROSITE" id="PS50011">
    <property type="entry name" value="PROTEIN_KINASE_DOM"/>
    <property type="match status" value="2"/>
</dbReference>
<dbReference type="GO" id="GO:0004674">
    <property type="term" value="F:protein serine/threonine kinase activity"/>
    <property type="evidence" value="ECO:0007669"/>
    <property type="project" value="UniProtKB-KW"/>
</dbReference>
<dbReference type="Gene3D" id="1.10.510.10">
    <property type="entry name" value="Transferase(Phosphotransferase) domain 1"/>
    <property type="match status" value="2"/>
</dbReference>
<evidence type="ECO:0000256" key="8">
    <source>
        <dbReference type="ARBA" id="ARBA00022729"/>
    </source>
</evidence>
<dbReference type="FunFam" id="3.30.200.20:FF:000039">
    <property type="entry name" value="receptor-like protein kinase FERONIA"/>
    <property type="match status" value="1"/>
</dbReference>
<dbReference type="GO" id="GO:0005524">
    <property type="term" value="F:ATP binding"/>
    <property type="evidence" value="ECO:0007669"/>
    <property type="project" value="UniProtKB-UniRule"/>
</dbReference>
<dbReference type="Gramene" id="mRNA:HanXRQr2_Chr03g0121341">
    <property type="protein sequence ID" value="mRNA:HanXRQr2_Chr03g0121341"/>
    <property type="gene ID" value="HanXRQr2_Chr03g0121341"/>
</dbReference>
<evidence type="ECO:0000256" key="4">
    <source>
        <dbReference type="ARBA" id="ARBA00022475"/>
    </source>
</evidence>
<keyword evidence="13" id="KW-0472">Membrane</keyword>
<evidence type="ECO:0000256" key="14">
    <source>
        <dbReference type="ARBA" id="ARBA00023170"/>
    </source>
</evidence>
<comment type="similarity">
    <text evidence="3">In the C-terminal section; belongs to the protein kinase superfamily. Ser/Thr protein kinase family.</text>
</comment>
<dbReference type="PANTHER" id="PTHR27003">
    <property type="entry name" value="OS07G0166700 PROTEIN"/>
    <property type="match status" value="1"/>
</dbReference>
<comment type="caution">
    <text evidence="18">The sequence shown here is derived from an EMBL/GenBank/DDBJ whole genome shotgun (WGS) entry which is preliminary data.</text>
</comment>
<sequence>MSYMDDFTHLEIQLEDIRAATNNFSDKPIGNGGFGAVYKGELILPIGQKMVAFKRLNRKYGQGDVEFWKEITMLSELSHENLASLLHFCREGDERILVYEYASRRSLDGYLDKASLTWTQRLNICIGAARGIAYLHDPRKTQQRVLHRDIKSSNILLDDNWTAKVSDFGLSKIGPANQPRTYLVSNIVGTPGYCDPAYYETGILSKECDVYSFGVVLFEVMCGRLCCEFDNNKLVSILVHTWKNRCDEDRLDDIIFPDLKQQINQESLSTFAAIAKRCLIRDHKKRPKMVEVVEELEVALHQQRNSKQNNVSVAKTPTSYRYMKKFDHLKIRLTDILLATNNFSVDNLCGRGGSGHVYKGEFSLPGGKCMVCFKRLDRRLGGGSVEFWKEISLLSKYKHENLISLLNFCNEDDEMILVYNYAYHGSLDKYLIDPGLTWTQRLKICVGVAHAMNYLHDPQDKKQSVLHGDIKSSNILVGEDWTAKVSDFSRSKFIPINQRRIHHVPNRMGPSGYCYPLYRETGILTNEADVYSFGVVLFELMCGTLYTDYHKGRLTFLVPKWIRCYNEKRLDQIIFPDLKEQMDPCSLNTFSALAYRCLKKVSEKRPTMAEIMRELKIALEQQEDFEETQRIKKLMISTISNTSPNQNFMRFPEGVLVGDGNTWLSKFKNGKVCEVISATKCIYADSLVRDNTQNSRFINVIKGGMHDGFTVKATTGFLSPKVTYTVNLIFKHNGTDHGTHIPFKFKLDEERYYSDLCMPHVRDDGWLMIELYQFTSYKREHHLGVHFLPLFNIASSGIEYFIEGIEFRPVQYVT</sequence>
<reference evidence="18" key="1">
    <citation type="journal article" date="2017" name="Nature">
        <title>The sunflower genome provides insights into oil metabolism, flowering and Asterid evolution.</title>
        <authorList>
            <person name="Badouin H."/>
            <person name="Gouzy J."/>
            <person name="Grassa C.J."/>
            <person name="Murat F."/>
            <person name="Staton S.E."/>
            <person name="Cottret L."/>
            <person name="Lelandais-Briere C."/>
            <person name="Owens G.L."/>
            <person name="Carrere S."/>
            <person name="Mayjonade B."/>
            <person name="Legrand L."/>
            <person name="Gill N."/>
            <person name="Kane N.C."/>
            <person name="Bowers J.E."/>
            <person name="Hubner S."/>
            <person name="Bellec A."/>
            <person name="Berard A."/>
            <person name="Berges H."/>
            <person name="Blanchet N."/>
            <person name="Boniface M.C."/>
            <person name="Brunel D."/>
            <person name="Catrice O."/>
            <person name="Chaidir N."/>
            <person name="Claudel C."/>
            <person name="Donnadieu C."/>
            <person name="Faraut T."/>
            <person name="Fievet G."/>
            <person name="Helmstetter N."/>
            <person name="King M."/>
            <person name="Knapp S.J."/>
            <person name="Lai Z."/>
            <person name="Le Paslier M.C."/>
            <person name="Lippi Y."/>
            <person name="Lorenzon L."/>
            <person name="Mandel J.R."/>
            <person name="Marage G."/>
            <person name="Marchand G."/>
            <person name="Marquand E."/>
            <person name="Bret-Mestries E."/>
            <person name="Morien E."/>
            <person name="Nambeesan S."/>
            <person name="Nguyen T."/>
            <person name="Pegot-Espagnet P."/>
            <person name="Pouilly N."/>
            <person name="Raftis F."/>
            <person name="Sallet E."/>
            <person name="Schiex T."/>
            <person name="Thomas J."/>
            <person name="Vandecasteele C."/>
            <person name="Vares D."/>
            <person name="Vear F."/>
            <person name="Vautrin S."/>
            <person name="Crespi M."/>
            <person name="Mangin B."/>
            <person name="Burke J.M."/>
            <person name="Salse J."/>
            <person name="Munos S."/>
            <person name="Vincourt P."/>
            <person name="Rieseberg L.H."/>
            <person name="Langlade N.B."/>
        </authorList>
    </citation>
    <scope>NUCLEOTIDE SEQUENCE</scope>
    <source>
        <tissue evidence="18">Leaves</tissue>
    </source>
</reference>
<reference evidence="18" key="2">
    <citation type="submission" date="2020-06" db="EMBL/GenBank/DDBJ databases">
        <title>Helianthus annuus Genome sequencing and assembly Release 2.</title>
        <authorList>
            <person name="Gouzy J."/>
            <person name="Langlade N."/>
            <person name="Munos S."/>
        </authorList>
    </citation>
    <scope>NUCLEOTIDE SEQUENCE</scope>
    <source>
        <tissue evidence="18">Leaves</tissue>
    </source>
</reference>
<evidence type="ECO:0000256" key="16">
    <source>
        <dbReference type="PROSITE-ProRule" id="PRU10141"/>
    </source>
</evidence>
<dbReference type="Gene3D" id="3.30.200.20">
    <property type="entry name" value="Phosphorylase Kinase, domain 1"/>
    <property type="match status" value="2"/>
</dbReference>
<keyword evidence="6 18" id="KW-0808">Transferase</keyword>
<evidence type="ECO:0000313" key="19">
    <source>
        <dbReference type="Proteomes" id="UP000215914"/>
    </source>
</evidence>
<dbReference type="GO" id="GO:0004714">
    <property type="term" value="F:transmembrane receptor protein tyrosine kinase activity"/>
    <property type="evidence" value="ECO:0007669"/>
    <property type="project" value="InterPro"/>
</dbReference>
<dbReference type="OrthoDB" id="1658195at2759"/>
<evidence type="ECO:0000256" key="11">
    <source>
        <dbReference type="ARBA" id="ARBA00022840"/>
    </source>
</evidence>
<evidence type="ECO:0000256" key="3">
    <source>
        <dbReference type="ARBA" id="ARBA00010217"/>
    </source>
</evidence>
<evidence type="ECO:0000256" key="13">
    <source>
        <dbReference type="ARBA" id="ARBA00023136"/>
    </source>
</evidence>
<dbReference type="SMART" id="SM00220">
    <property type="entry name" value="S_TKc"/>
    <property type="match status" value="2"/>
</dbReference>
<keyword evidence="8" id="KW-0732">Signal</keyword>
<evidence type="ECO:0000259" key="17">
    <source>
        <dbReference type="PROSITE" id="PS50011"/>
    </source>
</evidence>
<evidence type="ECO:0000256" key="6">
    <source>
        <dbReference type="ARBA" id="ARBA00022679"/>
    </source>
</evidence>
<evidence type="ECO:0000256" key="15">
    <source>
        <dbReference type="ARBA" id="ARBA00023180"/>
    </source>
</evidence>
<evidence type="ECO:0000256" key="5">
    <source>
        <dbReference type="ARBA" id="ARBA00022527"/>
    </source>
</evidence>
<dbReference type="InterPro" id="IPR011009">
    <property type="entry name" value="Kinase-like_dom_sf"/>
</dbReference>
<name>A0A9K3JHI3_HELAN</name>
<keyword evidence="11 16" id="KW-0067">ATP-binding</keyword>
<dbReference type="Proteomes" id="UP000215914">
    <property type="component" value="Unassembled WGS sequence"/>
</dbReference>
<dbReference type="PROSITE" id="PS00107">
    <property type="entry name" value="PROTEIN_KINASE_ATP"/>
    <property type="match status" value="1"/>
</dbReference>
<dbReference type="InterPro" id="IPR017441">
    <property type="entry name" value="Protein_kinase_ATP_BS"/>
</dbReference>
<evidence type="ECO:0000256" key="10">
    <source>
        <dbReference type="ARBA" id="ARBA00022777"/>
    </source>
</evidence>
<evidence type="ECO:0000256" key="7">
    <source>
        <dbReference type="ARBA" id="ARBA00022692"/>
    </source>
</evidence>
<dbReference type="GO" id="GO:0005886">
    <property type="term" value="C:plasma membrane"/>
    <property type="evidence" value="ECO:0000318"/>
    <property type="project" value="GO_Central"/>
</dbReference>
<keyword evidence="7" id="KW-0812">Transmembrane</keyword>
<dbReference type="SUPFAM" id="SSF56112">
    <property type="entry name" value="Protein kinase-like (PK-like)"/>
    <property type="match status" value="2"/>
</dbReference>
<protein>
    <recommendedName>
        <fullName evidence="17">Protein kinase domain-containing protein</fullName>
    </recommendedName>
</protein>
<organism evidence="18 19">
    <name type="scientific">Helianthus annuus</name>
    <name type="common">Common sunflower</name>
    <dbReference type="NCBI Taxonomy" id="4232"/>
    <lineage>
        <taxon>Eukaryota</taxon>
        <taxon>Viridiplantae</taxon>
        <taxon>Streptophyta</taxon>
        <taxon>Embryophyta</taxon>
        <taxon>Tracheophyta</taxon>
        <taxon>Spermatophyta</taxon>
        <taxon>Magnoliopsida</taxon>
        <taxon>eudicotyledons</taxon>
        <taxon>Gunneridae</taxon>
        <taxon>Pentapetalae</taxon>
        <taxon>asterids</taxon>
        <taxon>campanulids</taxon>
        <taxon>Asterales</taxon>
        <taxon>Asteraceae</taxon>
        <taxon>Asteroideae</taxon>
        <taxon>Heliantheae alliance</taxon>
        <taxon>Heliantheae</taxon>
        <taxon>Helianthus</taxon>
    </lineage>
</organism>
<proteinExistence type="inferred from homology"/>
<dbReference type="AlphaFoldDB" id="A0A9K3JHI3"/>
<dbReference type="GO" id="GO:0002229">
    <property type="term" value="P:defense response to oomycetes"/>
    <property type="evidence" value="ECO:0007669"/>
    <property type="project" value="UniProtKB-ARBA"/>
</dbReference>
<dbReference type="GO" id="GO:0004672">
    <property type="term" value="F:protein kinase activity"/>
    <property type="evidence" value="ECO:0000318"/>
    <property type="project" value="GO_Central"/>
</dbReference>